<comment type="caution">
    <text evidence="1">The sequence shown here is derived from an EMBL/GenBank/DDBJ whole genome shotgun (WGS) entry which is preliminary data.</text>
</comment>
<accession>A0AB37UT73</accession>
<gene>
    <name evidence="1" type="ORF">DSM107010_00170</name>
</gene>
<organism evidence="1 2">
    <name type="scientific">Chroococcidiopsis cubana SAG 39.79</name>
    <dbReference type="NCBI Taxonomy" id="388085"/>
    <lineage>
        <taxon>Bacteria</taxon>
        <taxon>Bacillati</taxon>
        <taxon>Cyanobacteriota</taxon>
        <taxon>Cyanophyceae</taxon>
        <taxon>Chroococcidiopsidales</taxon>
        <taxon>Chroococcidiopsidaceae</taxon>
        <taxon>Chroococcidiopsis</taxon>
    </lineage>
</organism>
<dbReference type="Proteomes" id="UP000282574">
    <property type="component" value="Unassembled WGS sequence"/>
</dbReference>
<sequence>MNIKRREPACQALVGVFFCTQLPSEIPAWIEIEARVAEPGYYGQFDWQNEHIQGLLAQSVDFIEVLLTYLSSLGFEGVGAVEWRTIDI</sequence>
<dbReference type="RefSeq" id="WP_106166350.1">
    <property type="nucleotide sequence ID" value="NZ_JAVKZF010000005.1"/>
</dbReference>
<protein>
    <submittedName>
        <fullName evidence="1">Uncharacterized protein</fullName>
    </submittedName>
</protein>
<dbReference type="AlphaFoldDB" id="A0AB37UT73"/>
<reference evidence="1 2" key="1">
    <citation type="journal article" date="2019" name="Genome Biol. Evol.">
        <title>Day and night: Metabolic profiles and evolutionary relationships of six axenic non-marine cyanobacteria.</title>
        <authorList>
            <person name="Will S.E."/>
            <person name="Henke P."/>
            <person name="Boedeker C."/>
            <person name="Huang S."/>
            <person name="Brinkmann H."/>
            <person name="Rohde M."/>
            <person name="Jarek M."/>
            <person name="Friedl T."/>
            <person name="Seufert S."/>
            <person name="Schumacher M."/>
            <person name="Overmann J."/>
            <person name="Neumann-Schaal M."/>
            <person name="Petersen J."/>
        </authorList>
    </citation>
    <scope>NUCLEOTIDE SEQUENCE [LARGE SCALE GENOMIC DNA]</scope>
    <source>
        <strain evidence="1 2">SAG 39.79</strain>
    </source>
</reference>
<name>A0AB37UT73_9CYAN</name>
<dbReference type="EMBL" id="RSCK01000001">
    <property type="protein sequence ID" value="RUT14471.1"/>
    <property type="molecule type" value="Genomic_DNA"/>
</dbReference>
<evidence type="ECO:0000313" key="2">
    <source>
        <dbReference type="Proteomes" id="UP000282574"/>
    </source>
</evidence>
<evidence type="ECO:0000313" key="1">
    <source>
        <dbReference type="EMBL" id="RUT14471.1"/>
    </source>
</evidence>
<proteinExistence type="predicted"/>
<keyword evidence="2" id="KW-1185">Reference proteome</keyword>